<evidence type="ECO:0000256" key="5">
    <source>
        <dbReference type="PROSITE-ProRule" id="PRU00335"/>
    </source>
</evidence>
<keyword evidence="3 5" id="KW-0238">DNA-binding</keyword>
<evidence type="ECO:0000256" key="1">
    <source>
        <dbReference type="ARBA" id="ARBA00022491"/>
    </source>
</evidence>
<evidence type="ECO:0000259" key="6">
    <source>
        <dbReference type="PROSITE" id="PS50977"/>
    </source>
</evidence>
<dbReference type="InterPro" id="IPR039538">
    <property type="entry name" value="BetI_C"/>
</dbReference>
<accession>A0ABU1HU66</accession>
<keyword evidence="8" id="KW-1185">Reference proteome</keyword>
<feature type="DNA-binding region" description="H-T-H motif" evidence="5">
    <location>
        <begin position="31"/>
        <end position="50"/>
    </location>
</feature>
<dbReference type="PANTHER" id="PTHR30055:SF234">
    <property type="entry name" value="HTH-TYPE TRANSCRIPTIONAL REGULATOR BETI"/>
    <property type="match status" value="1"/>
</dbReference>
<evidence type="ECO:0000256" key="2">
    <source>
        <dbReference type="ARBA" id="ARBA00023015"/>
    </source>
</evidence>
<evidence type="ECO:0000256" key="3">
    <source>
        <dbReference type="ARBA" id="ARBA00023125"/>
    </source>
</evidence>
<dbReference type="Pfam" id="PF00440">
    <property type="entry name" value="TetR_N"/>
    <property type="match status" value="1"/>
</dbReference>
<gene>
    <name evidence="7" type="ORF">QE375_002373</name>
</gene>
<dbReference type="SUPFAM" id="SSF46689">
    <property type="entry name" value="Homeodomain-like"/>
    <property type="match status" value="1"/>
</dbReference>
<comment type="caution">
    <text evidence="7">The sequence shown here is derived from an EMBL/GenBank/DDBJ whole genome shotgun (WGS) entry which is preliminary data.</text>
</comment>
<dbReference type="EMBL" id="JAVIZQ010000001">
    <property type="protein sequence ID" value="MDR6142819.1"/>
    <property type="molecule type" value="Genomic_DNA"/>
</dbReference>
<dbReference type="InterPro" id="IPR023772">
    <property type="entry name" value="DNA-bd_HTH_TetR-type_CS"/>
</dbReference>
<feature type="domain" description="HTH tetR-type" evidence="6">
    <location>
        <begin position="8"/>
        <end position="68"/>
    </location>
</feature>
<dbReference type="PROSITE" id="PS01081">
    <property type="entry name" value="HTH_TETR_1"/>
    <property type="match status" value="1"/>
</dbReference>
<keyword evidence="2" id="KW-0805">Transcription regulation</keyword>
<keyword evidence="1" id="KW-0678">Repressor</keyword>
<dbReference type="RefSeq" id="WP_309691317.1">
    <property type="nucleotide sequence ID" value="NZ_JAVIZQ010000001.1"/>
</dbReference>
<dbReference type="InterPro" id="IPR036271">
    <property type="entry name" value="Tet_transcr_reg_TetR-rel_C_sf"/>
</dbReference>
<dbReference type="Proteomes" id="UP001249291">
    <property type="component" value="Unassembled WGS sequence"/>
</dbReference>
<evidence type="ECO:0000256" key="4">
    <source>
        <dbReference type="ARBA" id="ARBA00023163"/>
    </source>
</evidence>
<dbReference type="InterPro" id="IPR050109">
    <property type="entry name" value="HTH-type_TetR-like_transc_reg"/>
</dbReference>
<dbReference type="InterPro" id="IPR009057">
    <property type="entry name" value="Homeodomain-like_sf"/>
</dbReference>
<dbReference type="Pfam" id="PF13977">
    <property type="entry name" value="TetR_C_6"/>
    <property type="match status" value="1"/>
</dbReference>
<dbReference type="Gene3D" id="1.10.357.10">
    <property type="entry name" value="Tetracycline Repressor, domain 2"/>
    <property type="match status" value="1"/>
</dbReference>
<protein>
    <submittedName>
        <fullName evidence="7">AcrR family transcriptional regulator</fullName>
    </submittedName>
</protein>
<dbReference type="PROSITE" id="PS50977">
    <property type="entry name" value="HTH_TETR_2"/>
    <property type="match status" value="1"/>
</dbReference>
<evidence type="ECO:0000313" key="8">
    <source>
        <dbReference type="Proteomes" id="UP001249291"/>
    </source>
</evidence>
<reference evidence="7 8" key="1">
    <citation type="submission" date="2023-08" db="EMBL/GenBank/DDBJ databases">
        <title>Functional and genomic diversity of the sorghum phyllosphere microbiome.</title>
        <authorList>
            <person name="Shade A."/>
        </authorList>
    </citation>
    <scope>NUCLEOTIDE SEQUENCE [LARGE SCALE GENOMIC DNA]</scope>
    <source>
        <strain evidence="7 8">SORGH_AS_0445</strain>
    </source>
</reference>
<evidence type="ECO:0000313" key="7">
    <source>
        <dbReference type="EMBL" id="MDR6142819.1"/>
    </source>
</evidence>
<keyword evidence="4" id="KW-0804">Transcription</keyword>
<dbReference type="InterPro" id="IPR001647">
    <property type="entry name" value="HTH_TetR"/>
</dbReference>
<sequence length="194" mass="21589">MPRLIDHDDRNDEIGAAAFRVLVRDGIAGLSVRKVAEEAEIATASLRRAFPTQDALRRFCFDRIHQSVAARLRAVTGDGRERAMQWMRELLPLDDTRRTELVVQLQLSRLALTDESLRESAADLHNGVRQVCSSVLRQLSESGATDPTLDPDLETARLHALLDGLALHLLWNTSDDPAGQADRVLQRHIDTLAA</sequence>
<dbReference type="PANTHER" id="PTHR30055">
    <property type="entry name" value="HTH-TYPE TRANSCRIPTIONAL REGULATOR RUTR"/>
    <property type="match status" value="1"/>
</dbReference>
<name>A0ABU1HU66_9MICO</name>
<organism evidence="7 8">
    <name type="scientific">Microbacterium foliorum</name>
    <dbReference type="NCBI Taxonomy" id="104336"/>
    <lineage>
        <taxon>Bacteria</taxon>
        <taxon>Bacillati</taxon>
        <taxon>Actinomycetota</taxon>
        <taxon>Actinomycetes</taxon>
        <taxon>Micrococcales</taxon>
        <taxon>Microbacteriaceae</taxon>
        <taxon>Microbacterium</taxon>
    </lineage>
</organism>
<dbReference type="SUPFAM" id="SSF48498">
    <property type="entry name" value="Tetracyclin repressor-like, C-terminal domain"/>
    <property type="match status" value="1"/>
</dbReference>
<proteinExistence type="predicted"/>